<organism evidence="2 3">
    <name type="scientific">Symbiodinium natans</name>
    <dbReference type="NCBI Taxonomy" id="878477"/>
    <lineage>
        <taxon>Eukaryota</taxon>
        <taxon>Sar</taxon>
        <taxon>Alveolata</taxon>
        <taxon>Dinophyceae</taxon>
        <taxon>Suessiales</taxon>
        <taxon>Symbiodiniaceae</taxon>
        <taxon>Symbiodinium</taxon>
    </lineage>
</organism>
<name>A0A812NV93_9DINO</name>
<dbReference type="OrthoDB" id="419723at2759"/>
<feature type="compositionally biased region" description="Polar residues" evidence="1">
    <location>
        <begin position="653"/>
        <end position="662"/>
    </location>
</feature>
<dbReference type="SUPFAM" id="SSF52540">
    <property type="entry name" value="P-loop containing nucleoside triphosphate hydrolases"/>
    <property type="match status" value="1"/>
</dbReference>
<reference evidence="2" key="1">
    <citation type="submission" date="2021-02" db="EMBL/GenBank/DDBJ databases">
        <authorList>
            <person name="Dougan E. K."/>
            <person name="Rhodes N."/>
            <person name="Thang M."/>
            <person name="Chan C."/>
        </authorList>
    </citation>
    <scope>NUCLEOTIDE SEQUENCE</scope>
</reference>
<dbReference type="Proteomes" id="UP000604046">
    <property type="component" value="Unassembled WGS sequence"/>
</dbReference>
<sequence length="716" mass="78304">MVLVAHSGDLDAAFQALARDEQSKKAKAHVVGPGAAARACLMPPTQDELAERPANEKARCLRAESCFWSALMLDASGRLRPAPHSVDNGAAAWAPIGSLGRMLPGSFSGRWRVLLCSSSHFSSFSRPCATRSVATIAMIIIAAVPLQQAIRESPERRLQEAVRTLMRPHIPTKILKEQVVQRKAALLRVIADIRSRISSWEEHATVVTGRYGCGKSVAVQEALRGLRGVYVHTVENAEWKSTLYEELHLDGQGMLKELFNRVAAELKKDPEALSKVPILVLDIPRETTQSMSLVSNFAKEMSTDQMGSAVHVIVCASAAGTAMTFDAGGAPRQVNFWVEDLTEEEAQQMLELKGHAEDWKQFTAACGLNALDLAVACRDYAGPNSLETMRRQKEAKAHQEALQFFQHCKVQNVDTTFLVGPSILQALLANRKRGDGHGVGMLSAGTAAVPKKVAQWMRQEGCHPVIWHTTHEKYKFASERHAEAAAAILNRRRCISRWRYLAGSSDDVGSVCVGRNGVEMGVEMGSKWGRNGVEMGSKWVRNGSKMGSKWGRNGVENRSTCAWSAPFLLLLRVNTFCIEISGFEIGKAHFVLRSFSLTIMSDVSSSSASSEVGKVSEQVNEPLVETAELNSKDDGKAAELASNGKTDGKAAQLASNGKTDTSAAKPRHYLNKLEAKKLKRRREAEAEGRVIRGYEKKTNQVIQHITADGTQTRSEI</sequence>
<evidence type="ECO:0000313" key="3">
    <source>
        <dbReference type="Proteomes" id="UP000604046"/>
    </source>
</evidence>
<keyword evidence="3" id="KW-1185">Reference proteome</keyword>
<gene>
    <name evidence="2" type="ORF">SNAT2548_LOCUS17066</name>
</gene>
<feature type="region of interest" description="Disordered" evidence="1">
    <location>
        <begin position="638"/>
        <end position="665"/>
    </location>
</feature>
<dbReference type="EMBL" id="CAJNDS010002100">
    <property type="protein sequence ID" value="CAE7326006.1"/>
    <property type="molecule type" value="Genomic_DNA"/>
</dbReference>
<protein>
    <submittedName>
        <fullName evidence="2">Uncharacterized protein</fullName>
    </submittedName>
</protein>
<dbReference type="AlphaFoldDB" id="A0A812NV93"/>
<accession>A0A812NV93</accession>
<comment type="caution">
    <text evidence="2">The sequence shown here is derived from an EMBL/GenBank/DDBJ whole genome shotgun (WGS) entry which is preliminary data.</text>
</comment>
<evidence type="ECO:0000256" key="1">
    <source>
        <dbReference type="SAM" id="MobiDB-lite"/>
    </source>
</evidence>
<evidence type="ECO:0000313" key="2">
    <source>
        <dbReference type="EMBL" id="CAE7326006.1"/>
    </source>
</evidence>
<proteinExistence type="predicted"/>
<dbReference type="InterPro" id="IPR027417">
    <property type="entry name" value="P-loop_NTPase"/>
</dbReference>